<dbReference type="OrthoDB" id="9802055at2"/>
<dbReference type="eggNOG" id="COG0024">
    <property type="taxonomic scope" value="Bacteria"/>
</dbReference>
<dbReference type="GO" id="GO:0005829">
    <property type="term" value="C:cytosol"/>
    <property type="evidence" value="ECO:0007669"/>
    <property type="project" value="TreeGrafter"/>
</dbReference>
<dbReference type="KEGG" id="hch:HCH_02999"/>
<dbReference type="SUPFAM" id="SSF55920">
    <property type="entry name" value="Creatinase/aminopeptidase"/>
    <property type="match status" value="1"/>
</dbReference>
<protein>
    <submittedName>
        <fullName evidence="2">Methionine aminopeptidase</fullName>
    </submittedName>
</protein>
<evidence type="ECO:0000313" key="3">
    <source>
        <dbReference type="Proteomes" id="UP000000238"/>
    </source>
</evidence>
<dbReference type="HOGENOM" id="CLU_015857_0_1_6"/>
<keyword evidence="3" id="KW-1185">Reference proteome</keyword>
<gene>
    <name evidence="2" type="ordered locus">HCH_02999</name>
</gene>
<dbReference type="InterPro" id="IPR000994">
    <property type="entry name" value="Pept_M24"/>
</dbReference>
<dbReference type="PANTHER" id="PTHR43330">
    <property type="entry name" value="METHIONINE AMINOPEPTIDASE"/>
    <property type="match status" value="1"/>
</dbReference>
<dbReference type="Gene3D" id="3.90.230.10">
    <property type="entry name" value="Creatinase/methionine aminopeptidase superfamily"/>
    <property type="match status" value="1"/>
</dbReference>
<evidence type="ECO:0000259" key="1">
    <source>
        <dbReference type="Pfam" id="PF00557"/>
    </source>
</evidence>
<dbReference type="EMBL" id="CP000155">
    <property type="protein sequence ID" value="ABC29767.1"/>
    <property type="molecule type" value="Genomic_DNA"/>
</dbReference>
<proteinExistence type="predicted"/>
<sequence length="288" mass="31533">MINKLLSRFRARQPKVNDRSFDVVERYASANRDAYQQIQNVSEESIIAESRRVAPIVSDILRSVKELLKRERVTGKDIQSYILERLDELQLYPAMAGYGGFPAAIGVSVNSQLIHHPPTDEVITDGSVVTIELGASSTSAYASQTWTFVKGDASKQRLNICNAALDALSCGIEKVWSSNRVGDISFAIQSAVENAGCHVVREYCGYGMGKNRIQDPQILCFGRPDTGPKVQVGRILNIHVMATEKRAKIEHSSDGWGVSSAQGGLCVGYSAMVLVTENGHEILSDINM</sequence>
<keyword evidence="2" id="KW-0031">Aminopeptidase</keyword>
<dbReference type="AlphaFoldDB" id="Q2SHV7"/>
<dbReference type="GO" id="GO:0070006">
    <property type="term" value="F:metalloaminopeptidase activity"/>
    <property type="evidence" value="ECO:0007669"/>
    <property type="project" value="TreeGrafter"/>
</dbReference>
<dbReference type="Proteomes" id="UP000000238">
    <property type="component" value="Chromosome"/>
</dbReference>
<organism evidence="2 3">
    <name type="scientific">Hahella chejuensis (strain KCTC 2396)</name>
    <dbReference type="NCBI Taxonomy" id="349521"/>
    <lineage>
        <taxon>Bacteria</taxon>
        <taxon>Pseudomonadati</taxon>
        <taxon>Pseudomonadota</taxon>
        <taxon>Gammaproteobacteria</taxon>
        <taxon>Oceanospirillales</taxon>
        <taxon>Hahellaceae</taxon>
        <taxon>Hahella</taxon>
    </lineage>
</organism>
<evidence type="ECO:0000313" key="2">
    <source>
        <dbReference type="EMBL" id="ABC29767.1"/>
    </source>
</evidence>
<keyword evidence="2" id="KW-0645">Protease</keyword>
<name>Q2SHV7_HAHCH</name>
<dbReference type="STRING" id="349521.HCH_02999"/>
<accession>Q2SHV7</accession>
<dbReference type="Pfam" id="PF00557">
    <property type="entry name" value="Peptidase_M24"/>
    <property type="match status" value="1"/>
</dbReference>
<feature type="domain" description="Peptidase M24" evidence="1">
    <location>
        <begin position="51"/>
        <end position="277"/>
    </location>
</feature>
<dbReference type="PANTHER" id="PTHR43330:SF27">
    <property type="entry name" value="METHIONINE AMINOPEPTIDASE"/>
    <property type="match status" value="1"/>
</dbReference>
<dbReference type="RefSeq" id="WP_011396836.1">
    <property type="nucleotide sequence ID" value="NC_007645.1"/>
</dbReference>
<dbReference type="InterPro" id="IPR036005">
    <property type="entry name" value="Creatinase/aminopeptidase-like"/>
</dbReference>
<reference evidence="2 3" key="1">
    <citation type="journal article" date="2005" name="Nucleic Acids Res.">
        <title>Genomic blueprint of Hahella chejuensis, a marine microbe producing an algicidal agent.</title>
        <authorList>
            <person name="Jeong H."/>
            <person name="Yim J.H."/>
            <person name="Lee C."/>
            <person name="Choi S.-H."/>
            <person name="Park Y.K."/>
            <person name="Yoon S.H."/>
            <person name="Hur C.-G."/>
            <person name="Kang H.-Y."/>
            <person name="Kim D."/>
            <person name="Lee H.H."/>
            <person name="Park K.H."/>
            <person name="Park S.-H."/>
            <person name="Park H.-S."/>
            <person name="Lee H.K."/>
            <person name="Oh T.K."/>
            <person name="Kim J.F."/>
        </authorList>
    </citation>
    <scope>NUCLEOTIDE SEQUENCE [LARGE SCALE GENOMIC DNA]</scope>
    <source>
        <strain evidence="2 3">KCTC 2396</strain>
    </source>
</reference>
<keyword evidence="2" id="KW-0378">Hydrolase</keyword>